<dbReference type="Proteomes" id="UP000189161">
    <property type="component" value="Unassembled WGS sequence"/>
</dbReference>
<dbReference type="AlphaFoldDB" id="A0A1V3IYP5"/>
<accession>A0A1V3J1Y6</accession>
<dbReference type="Proteomes" id="UP000188728">
    <property type="component" value="Unassembled WGS sequence"/>
</dbReference>
<reference evidence="3 4" key="1">
    <citation type="submission" date="2016-10" db="EMBL/GenBank/DDBJ databases">
        <title>Rodentibacter gen. nov. and new species.</title>
        <authorList>
            <person name="Christensen H."/>
        </authorList>
    </citation>
    <scope>NUCLEOTIDE SEQUENCE [LARGE SCALE GENOMIC DNA]</scope>
    <source>
        <strain evidence="1 3">H1983213011</strain>
        <strain evidence="2 4">H1987082031</strain>
    </source>
</reference>
<sequence length="73" mass="8879">MFPEFRDLITKLKNHDAYFERLFNKHNDLDQDIKNKEENITLATHTEIEILKKEKLRIKDELYAYLKKKAAEQ</sequence>
<comment type="caution">
    <text evidence="1">The sequence shown here is derived from an EMBL/GenBank/DDBJ whole genome shotgun (WGS) entry which is preliminary data.</text>
</comment>
<proteinExistence type="predicted"/>
<protein>
    <recommendedName>
        <fullName evidence="5">DUF465 domain-containing protein</fullName>
    </recommendedName>
</protein>
<evidence type="ECO:0000313" key="4">
    <source>
        <dbReference type="Proteomes" id="UP000189161"/>
    </source>
</evidence>
<evidence type="ECO:0008006" key="5">
    <source>
        <dbReference type="Google" id="ProtNLM"/>
    </source>
</evidence>
<dbReference type="InterPro" id="IPR038444">
    <property type="entry name" value="DUF465_sf"/>
</dbReference>
<evidence type="ECO:0000313" key="1">
    <source>
        <dbReference type="EMBL" id="OOF47320.1"/>
    </source>
</evidence>
<dbReference type="OrthoDB" id="5616367at2"/>
<dbReference type="Gene3D" id="6.10.280.50">
    <property type="match status" value="1"/>
</dbReference>
<evidence type="ECO:0000313" key="3">
    <source>
        <dbReference type="Proteomes" id="UP000188728"/>
    </source>
</evidence>
<dbReference type="Pfam" id="PF04325">
    <property type="entry name" value="DUF465"/>
    <property type="match status" value="1"/>
</dbReference>
<accession>A0A1V3IYP5</accession>
<organism evidence="1 3">
    <name type="scientific">Rodentibacter trehalosifermentans</name>
    <dbReference type="NCBI Taxonomy" id="1908263"/>
    <lineage>
        <taxon>Bacteria</taxon>
        <taxon>Pseudomonadati</taxon>
        <taxon>Pseudomonadota</taxon>
        <taxon>Gammaproteobacteria</taxon>
        <taxon>Pasteurellales</taxon>
        <taxon>Pasteurellaceae</taxon>
        <taxon>Rodentibacter</taxon>
    </lineage>
</organism>
<dbReference type="EMBL" id="MLHK01000001">
    <property type="protein sequence ID" value="OOF47320.1"/>
    <property type="molecule type" value="Genomic_DNA"/>
</dbReference>
<evidence type="ECO:0000313" key="2">
    <source>
        <dbReference type="EMBL" id="OOF49037.1"/>
    </source>
</evidence>
<gene>
    <name evidence="1" type="ORF">BKK51_00240</name>
    <name evidence="2" type="ORF">BKK52_04380</name>
</gene>
<keyword evidence="4" id="KW-1185">Reference proteome</keyword>
<name>A0A1V3IYP5_9PAST</name>
<dbReference type="InterPro" id="IPR007420">
    <property type="entry name" value="DUF465"/>
</dbReference>
<dbReference type="RefSeq" id="WP_077421405.1">
    <property type="nucleotide sequence ID" value="NZ_MLHK01000001.1"/>
</dbReference>
<dbReference type="EMBL" id="MLHL01000019">
    <property type="protein sequence ID" value="OOF49037.1"/>
    <property type="molecule type" value="Genomic_DNA"/>
</dbReference>